<comment type="catalytic activity">
    <reaction evidence="5 6">
        <text>holo-[ACP] + malonyl-CoA = malonyl-[ACP] + CoA</text>
        <dbReference type="Rhea" id="RHEA:41792"/>
        <dbReference type="Rhea" id="RHEA-COMP:9623"/>
        <dbReference type="Rhea" id="RHEA-COMP:9685"/>
        <dbReference type="ChEBI" id="CHEBI:57287"/>
        <dbReference type="ChEBI" id="CHEBI:57384"/>
        <dbReference type="ChEBI" id="CHEBI:64479"/>
        <dbReference type="ChEBI" id="CHEBI:78449"/>
        <dbReference type="EC" id="2.3.1.39"/>
    </reaction>
</comment>
<evidence type="ECO:0000256" key="7">
    <source>
        <dbReference type="PIRSR" id="PIRSR000446-1"/>
    </source>
</evidence>
<organism evidence="9 10">
    <name type="scientific">Breznakiella homolactica</name>
    <dbReference type="NCBI Taxonomy" id="2798577"/>
    <lineage>
        <taxon>Bacteria</taxon>
        <taxon>Pseudomonadati</taxon>
        <taxon>Spirochaetota</taxon>
        <taxon>Spirochaetia</taxon>
        <taxon>Spirochaetales</taxon>
        <taxon>Breznakiellaceae</taxon>
        <taxon>Breznakiella</taxon>
    </lineage>
</organism>
<evidence type="ECO:0000256" key="2">
    <source>
        <dbReference type="ARBA" id="ARBA00018953"/>
    </source>
</evidence>
<dbReference type="EC" id="2.3.1.39" evidence="1 6"/>
<dbReference type="InterPro" id="IPR050858">
    <property type="entry name" value="Mal-CoA-ACP_Trans/PKS_FabD"/>
</dbReference>
<dbReference type="SUPFAM" id="SSF55048">
    <property type="entry name" value="Probable ACP-binding domain of malonyl-CoA ACP transacylase"/>
    <property type="match status" value="1"/>
</dbReference>
<evidence type="ECO:0000256" key="5">
    <source>
        <dbReference type="ARBA" id="ARBA00048462"/>
    </source>
</evidence>
<keyword evidence="3 6" id="KW-0808">Transferase</keyword>
<dbReference type="RefSeq" id="WP_215628326.1">
    <property type="nucleotide sequence ID" value="NZ_CP067089.2"/>
</dbReference>
<dbReference type="GO" id="GO:0006633">
    <property type="term" value="P:fatty acid biosynthetic process"/>
    <property type="evidence" value="ECO:0007669"/>
    <property type="project" value="TreeGrafter"/>
</dbReference>
<dbReference type="SMART" id="SM00827">
    <property type="entry name" value="PKS_AT"/>
    <property type="match status" value="1"/>
</dbReference>
<dbReference type="Pfam" id="PF00698">
    <property type="entry name" value="Acyl_transf_1"/>
    <property type="match status" value="1"/>
</dbReference>
<evidence type="ECO:0000256" key="4">
    <source>
        <dbReference type="ARBA" id="ARBA00023315"/>
    </source>
</evidence>
<dbReference type="InterPro" id="IPR001227">
    <property type="entry name" value="Ac_transferase_dom_sf"/>
</dbReference>
<dbReference type="Gene3D" id="3.40.366.10">
    <property type="entry name" value="Malonyl-Coenzyme A Acyl Carrier Protein, domain 2"/>
    <property type="match status" value="1"/>
</dbReference>
<evidence type="ECO:0000313" key="9">
    <source>
        <dbReference type="EMBL" id="QQO11017.1"/>
    </source>
</evidence>
<name>A0A7T7XRC2_9SPIR</name>
<dbReference type="InterPro" id="IPR016036">
    <property type="entry name" value="Malonyl_transacylase_ACP-bd"/>
</dbReference>
<dbReference type="Gene3D" id="3.30.70.250">
    <property type="entry name" value="Malonyl-CoA ACP transacylase, ACP-binding"/>
    <property type="match status" value="1"/>
</dbReference>
<dbReference type="GO" id="GO:0004314">
    <property type="term" value="F:[acyl-carrier-protein] S-malonyltransferase activity"/>
    <property type="evidence" value="ECO:0007669"/>
    <property type="project" value="UniProtKB-EC"/>
</dbReference>
<dbReference type="Proteomes" id="UP000595917">
    <property type="component" value="Chromosome"/>
</dbReference>
<evidence type="ECO:0000256" key="6">
    <source>
        <dbReference type="PIRNR" id="PIRNR000446"/>
    </source>
</evidence>
<feature type="domain" description="Malonyl-CoA:ACP transacylase (MAT)" evidence="8">
    <location>
        <begin position="11"/>
        <end position="316"/>
    </location>
</feature>
<dbReference type="PANTHER" id="PTHR42681:SF1">
    <property type="entry name" value="MALONYL-COA-ACYL CARRIER PROTEIN TRANSACYLASE, MITOCHONDRIAL"/>
    <property type="match status" value="1"/>
</dbReference>
<gene>
    <name evidence="9" type="ORF">JFL75_08900</name>
</gene>
<dbReference type="InterPro" id="IPR014043">
    <property type="entry name" value="Acyl_transferase_dom"/>
</dbReference>
<dbReference type="PANTHER" id="PTHR42681">
    <property type="entry name" value="MALONYL-COA-ACYL CARRIER PROTEIN TRANSACYLASE, MITOCHONDRIAL"/>
    <property type="match status" value="1"/>
</dbReference>
<feature type="active site" evidence="7">
    <location>
        <position position="215"/>
    </location>
</feature>
<proteinExistence type="inferred from homology"/>
<evidence type="ECO:0000259" key="8">
    <source>
        <dbReference type="SMART" id="SM00827"/>
    </source>
</evidence>
<reference evidence="9" key="1">
    <citation type="submission" date="2021-01" db="EMBL/GenBank/DDBJ databases">
        <title>Description of Breznakiella homolactica.</title>
        <authorList>
            <person name="Song Y."/>
            <person name="Brune A."/>
        </authorList>
    </citation>
    <scope>NUCLEOTIDE SEQUENCE</scope>
    <source>
        <strain evidence="9">RmG30</strain>
    </source>
</reference>
<keyword evidence="10" id="KW-1185">Reference proteome</keyword>
<dbReference type="SUPFAM" id="SSF52151">
    <property type="entry name" value="FabD/lysophospholipase-like"/>
    <property type="match status" value="1"/>
</dbReference>
<dbReference type="InterPro" id="IPR024925">
    <property type="entry name" value="Malonyl_CoA-ACP_transAc"/>
</dbReference>
<dbReference type="PIRSF" id="PIRSF000446">
    <property type="entry name" value="Mct"/>
    <property type="match status" value="1"/>
</dbReference>
<dbReference type="EMBL" id="CP067089">
    <property type="protein sequence ID" value="QQO11017.1"/>
    <property type="molecule type" value="Genomic_DNA"/>
</dbReference>
<protein>
    <recommendedName>
        <fullName evidence="2 6">Malonyl CoA-acyl carrier protein transacylase</fullName>
        <ecNumber evidence="1 6">2.3.1.39</ecNumber>
    </recommendedName>
</protein>
<evidence type="ECO:0000256" key="1">
    <source>
        <dbReference type="ARBA" id="ARBA00013258"/>
    </source>
</evidence>
<comment type="similarity">
    <text evidence="6">Belongs to the fabD family.</text>
</comment>
<evidence type="ECO:0000256" key="3">
    <source>
        <dbReference type="ARBA" id="ARBA00022679"/>
    </source>
</evidence>
<dbReference type="InterPro" id="IPR016035">
    <property type="entry name" value="Acyl_Trfase/lysoPLipase"/>
</dbReference>
<sequence length="321" mass="33473">MVENSKNSVFLFPGQGAQYQGMALDLLTRSEKVRKVFKTASEICGTDMEALLRDSGAETLKRTDVSQPAITLANLSAALYLEERGIKPEGCAGFSLGEYAALVCAQVISAEDCFRLVNARGKAMQEAADRITRESGGPDAAPGMAAVIGLSPEQVEALIGEWTAQGLADLYAANFNSPRQVVVAGTAGALAEAEARFKEAGARRVIRLQVAGPFHTPLIGDAADSFGPVLESVAFGDPAIALYSNVSGTAVLSGAEAKKLALRQITEPVRWTSEEAAIAASGTSGVFETGPGKVLQGLWKDTGSSIPCYGAGTAEEIDTLI</sequence>
<dbReference type="KEGG" id="bhc:JFL75_08900"/>
<dbReference type="AlphaFoldDB" id="A0A7T7XRC2"/>
<feature type="active site" evidence="7">
    <location>
        <position position="95"/>
    </location>
</feature>
<keyword evidence="4 6" id="KW-0012">Acyltransferase</keyword>
<accession>A0A7T7XRC2</accession>
<evidence type="ECO:0000313" key="10">
    <source>
        <dbReference type="Proteomes" id="UP000595917"/>
    </source>
</evidence>
<dbReference type="GO" id="GO:0005829">
    <property type="term" value="C:cytosol"/>
    <property type="evidence" value="ECO:0007669"/>
    <property type="project" value="TreeGrafter"/>
</dbReference>